<evidence type="ECO:0000313" key="1">
    <source>
        <dbReference type="Proteomes" id="UP001732720"/>
    </source>
</evidence>
<keyword evidence="2" id="KW-0238">DNA-binding</keyword>
<evidence type="ECO:0000313" key="2">
    <source>
        <dbReference type="RefSeq" id="XP_073919045.1"/>
    </source>
</evidence>
<dbReference type="Proteomes" id="UP001732720">
    <property type="component" value="Chromosome X"/>
</dbReference>
<keyword evidence="1" id="KW-1185">Reference proteome</keyword>
<protein>
    <submittedName>
        <fullName evidence="2">Short stature homeobox protein isoform X2</fullName>
    </submittedName>
</protein>
<keyword evidence="2" id="KW-0371">Homeobox</keyword>
<organism evidence="1 2">
    <name type="scientific">Castor canadensis</name>
    <name type="common">American beaver</name>
    <dbReference type="NCBI Taxonomy" id="51338"/>
    <lineage>
        <taxon>Eukaryota</taxon>
        <taxon>Metazoa</taxon>
        <taxon>Chordata</taxon>
        <taxon>Craniata</taxon>
        <taxon>Vertebrata</taxon>
        <taxon>Euteleostomi</taxon>
        <taxon>Mammalia</taxon>
        <taxon>Eutheria</taxon>
        <taxon>Euarchontoglires</taxon>
        <taxon>Glires</taxon>
        <taxon>Rodentia</taxon>
        <taxon>Castorimorpha</taxon>
        <taxon>Castoridae</taxon>
        <taxon>Castor</taxon>
    </lineage>
</organism>
<sequence>MEELTAFVSKSFDQKTKESHGGGGGGSKKDSITYREVLESGLVRSRGDLGTSDSNLQDVTEGGGHCPVHLFKDHVDNEKEKLKEFVGTAARAAQGLYECKDKREDVKSEDEDGQTKLKQRRSRTNFTLEQLNELERLFDETHYPDAFMREELSQRLGLSEARVQVWFQNRRAKCRKQENQMHKGVILGTASHLDACRVAPYVNMGALRMPFQQVQAQLQLEGVAHAHPHLHPHLAAHAPYLMFPPPPFGLPIASLAESASAAAVVAAAAKSNSKNSSIADLRLKARKHAEALGL</sequence>
<proteinExistence type="predicted"/>
<reference evidence="2" key="1">
    <citation type="submission" date="2025-08" db="UniProtKB">
        <authorList>
            <consortium name="RefSeq"/>
        </authorList>
    </citation>
    <scope>IDENTIFICATION</scope>
</reference>
<dbReference type="RefSeq" id="XP_073919045.1">
    <property type="nucleotide sequence ID" value="XM_074062944.1"/>
</dbReference>
<gene>
    <name evidence="2" type="primary">Shox</name>
</gene>
<name>A0AC58LPF9_CASCN</name>
<accession>A0AC58LPF9</accession>